<dbReference type="Proteomes" id="UP000799771">
    <property type="component" value="Unassembled WGS sequence"/>
</dbReference>
<evidence type="ECO:0000313" key="2">
    <source>
        <dbReference type="Proteomes" id="UP000799771"/>
    </source>
</evidence>
<dbReference type="RefSeq" id="XP_033518738.1">
    <property type="nucleotide sequence ID" value="XM_033671870.1"/>
</dbReference>
<name>A0A6A5ZZ92_9PLEO</name>
<gene>
    <name evidence="1" type="ORF">P153DRAFT_400974</name>
</gene>
<dbReference type="AlphaFoldDB" id="A0A6A5ZZ92"/>
<dbReference type="GeneID" id="54412302"/>
<accession>A0A6A5ZZ92</accession>
<evidence type="ECO:0000313" key="1">
    <source>
        <dbReference type="EMBL" id="KAF2124345.1"/>
    </source>
</evidence>
<reference evidence="1" key="1">
    <citation type="journal article" date="2020" name="Stud. Mycol.">
        <title>101 Dothideomycetes genomes: a test case for predicting lifestyles and emergence of pathogens.</title>
        <authorList>
            <person name="Haridas S."/>
            <person name="Albert R."/>
            <person name="Binder M."/>
            <person name="Bloem J."/>
            <person name="Labutti K."/>
            <person name="Salamov A."/>
            <person name="Andreopoulos B."/>
            <person name="Baker S."/>
            <person name="Barry K."/>
            <person name="Bills G."/>
            <person name="Bluhm B."/>
            <person name="Cannon C."/>
            <person name="Castanera R."/>
            <person name="Culley D."/>
            <person name="Daum C."/>
            <person name="Ezra D."/>
            <person name="Gonzalez J."/>
            <person name="Henrissat B."/>
            <person name="Kuo A."/>
            <person name="Liang C."/>
            <person name="Lipzen A."/>
            <person name="Lutzoni F."/>
            <person name="Magnuson J."/>
            <person name="Mondo S."/>
            <person name="Nolan M."/>
            <person name="Ohm R."/>
            <person name="Pangilinan J."/>
            <person name="Park H.-J."/>
            <person name="Ramirez L."/>
            <person name="Alfaro M."/>
            <person name="Sun H."/>
            <person name="Tritt A."/>
            <person name="Yoshinaga Y."/>
            <person name="Zwiers L.-H."/>
            <person name="Turgeon B."/>
            <person name="Goodwin S."/>
            <person name="Spatafora J."/>
            <person name="Crous P."/>
            <person name="Grigoriev I."/>
        </authorList>
    </citation>
    <scope>NUCLEOTIDE SEQUENCE</scope>
    <source>
        <strain evidence="1">CBS 119687</strain>
    </source>
</reference>
<keyword evidence="2" id="KW-1185">Reference proteome</keyword>
<proteinExistence type="predicted"/>
<dbReference type="EMBL" id="ML977519">
    <property type="protein sequence ID" value="KAF2124345.1"/>
    <property type="molecule type" value="Genomic_DNA"/>
</dbReference>
<sequence>MTIPEKSIDLVAQVIAKIWATMLARCRCEDHRIELPVHATLNVKGVYKYYDQHGKTTAWGDELANISTSPHHGFLTTAFNDNSTYFLPQYEHLHTYHYHSRQ</sequence>
<organism evidence="1 2">
    <name type="scientific">Dothidotthia symphoricarpi CBS 119687</name>
    <dbReference type="NCBI Taxonomy" id="1392245"/>
    <lineage>
        <taxon>Eukaryota</taxon>
        <taxon>Fungi</taxon>
        <taxon>Dikarya</taxon>
        <taxon>Ascomycota</taxon>
        <taxon>Pezizomycotina</taxon>
        <taxon>Dothideomycetes</taxon>
        <taxon>Pleosporomycetidae</taxon>
        <taxon>Pleosporales</taxon>
        <taxon>Dothidotthiaceae</taxon>
        <taxon>Dothidotthia</taxon>
    </lineage>
</organism>
<protein>
    <submittedName>
        <fullName evidence="1">Uncharacterized protein</fullName>
    </submittedName>
</protein>